<dbReference type="SUPFAM" id="SSF158446">
    <property type="entry name" value="IVS-encoded protein-like"/>
    <property type="match status" value="1"/>
</dbReference>
<dbReference type="GO" id="GO:0005840">
    <property type="term" value="C:ribosome"/>
    <property type="evidence" value="ECO:0007669"/>
    <property type="project" value="UniProtKB-KW"/>
</dbReference>
<gene>
    <name evidence="1" type="ORF">HGMM_OP4C304</name>
</gene>
<keyword evidence="1" id="KW-0689">Ribosomal protein</keyword>
<accession>H5SVN9</accession>
<dbReference type="NCBIfam" id="TIGR02436">
    <property type="entry name" value="four helix bundle protein"/>
    <property type="match status" value="1"/>
</dbReference>
<dbReference type="PANTHER" id="PTHR38471">
    <property type="entry name" value="FOUR HELIX BUNDLE PROTEIN"/>
    <property type="match status" value="1"/>
</dbReference>
<dbReference type="PANTHER" id="PTHR38471:SF2">
    <property type="entry name" value="FOUR HELIX BUNDLE PROTEIN"/>
    <property type="match status" value="1"/>
</dbReference>
<proteinExistence type="predicted"/>
<evidence type="ECO:0000313" key="1">
    <source>
        <dbReference type="EMBL" id="BAL59668.1"/>
    </source>
</evidence>
<organism evidence="1">
    <name type="scientific">Acetithermum autotrophicum</name>
    <dbReference type="NCBI Taxonomy" id="1446466"/>
    <lineage>
        <taxon>Bacteria</taxon>
        <taxon>Candidatus Bipolaricaulota</taxon>
        <taxon>Candidatus Acetithermum</taxon>
    </lineage>
</organism>
<dbReference type="AlphaFoldDB" id="H5SVN9"/>
<protein>
    <submittedName>
        <fullName evidence="1">S23 ribosomal protein</fullName>
    </submittedName>
</protein>
<reference evidence="1" key="2">
    <citation type="journal article" date="2012" name="PLoS ONE">
        <title>A Deeply Branching Thermophilic Bacterium with an Ancient Acetyl-CoA Pathway Dominates a Subsurface Ecosystem.</title>
        <authorList>
            <person name="Takami H."/>
            <person name="Noguchi H."/>
            <person name="Takaki Y."/>
            <person name="Uchiyama I."/>
            <person name="Toyoda A."/>
            <person name="Nishi S."/>
            <person name="Chee G.-J."/>
            <person name="Arai W."/>
            <person name="Nunoura T."/>
            <person name="Itoh T."/>
            <person name="Hattori M."/>
            <person name="Takai K."/>
        </authorList>
    </citation>
    <scope>NUCLEOTIDE SEQUENCE</scope>
</reference>
<dbReference type="CDD" id="cd16377">
    <property type="entry name" value="23S_rRNA_IVP_like"/>
    <property type="match status" value="1"/>
</dbReference>
<sequence>MSRIERFEDIKSWQLAKALVKNIYELTGQASFSKDYSLRDQIQRAAVSIMSNIAEGFERGSKKDFVNFLYIARGSCAEVRSLLYVAFELGYINEDKFKEALQQTEEIAKAIFGFIRYLKSNTL</sequence>
<reference evidence="1" key="1">
    <citation type="journal article" date="2005" name="Environ. Microbiol.">
        <title>Genetic and functional properties of uncultivated thermophilic crenarchaeotes from a subsurface gold mine as revealed by analysis of genome fragments.</title>
        <authorList>
            <person name="Nunoura T."/>
            <person name="Hirayama H."/>
            <person name="Takami H."/>
            <person name="Oida H."/>
            <person name="Nishi S."/>
            <person name="Shimamura S."/>
            <person name="Suzuki Y."/>
            <person name="Inagaki F."/>
            <person name="Takai K."/>
            <person name="Nealson K.H."/>
            <person name="Horikoshi K."/>
        </authorList>
    </citation>
    <scope>NUCLEOTIDE SEQUENCE</scope>
</reference>
<dbReference type="Gene3D" id="1.20.1440.60">
    <property type="entry name" value="23S rRNA-intervening sequence"/>
    <property type="match status" value="1"/>
</dbReference>
<dbReference type="InterPro" id="IPR036583">
    <property type="entry name" value="23S_rRNA_IVS_sf"/>
</dbReference>
<dbReference type="EMBL" id="AP011803">
    <property type="protein sequence ID" value="BAL59668.1"/>
    <property type="molecule type" value="Genomic_DNA"/>
</dbReference>
<dbReference type="InterPro" id="IPR012657">
    <property type="entry name" value="23S_rRNA-intervening_sequence"/>
</dbReference>
<keyword evidence="1" id="KW-0687">Ribonucleoprotein</keyword>
<name>H5SVN9_ACEAU</name>
<dbReference type="Pfam" id="PF05635">
    <property type="entry name" value="23S_rRNA_IVP"/>
    <property type="match status" value="1"/>
</dbReference>